<gene>
    <name evidence="1" type="ORF">CUTER_08875</name>
</gene>
<dbReference type="InterPro" id="IPR018561">
    <property type="entry name" value="AosR"/>
</dbReference>
<dbReference type="KEGG" id="cut:CUTER_08875"/>
<dbReference type="EMBL" id="CP011546">
    <property type="protein sequence ID" value="AKK11754.1"/>
    <property type="molecule type" value="Genomic_DNA"/>
</dbReference>
<dbReference type="RefSeq" id="WP_047260092.1">
    <property type="nucleotide sequence ID" value="NZ_CP011546.1"/>
</dbReference>
<dbReference type="OrthoDB" id="3268479at2"/>
<accession>A0A0G3HEN2</accession>
<name>A0A0G3HEN2_9CORY</name>
<dbReference type="Pfam" id="PF09438">
    <property type="entry name" value="DUF2017"/>
    <property type="match status" value="1"/>
</dbReference>
<dbReference type="STRING" id="1072256.CUTER_08875"/>
<protein>
    <submittedName>
        <fullName evidence="1">Putative DUF2017 family protein</fullName>
    </submittedName>
</protein>
<reference evidence="2" key="2">
    <citation type="submission" date="2015-05" db="EMBL/GenBank/DDBJ databases">
        <title>Complete genome sequence of Corynebacterium uterequi DSM 45634, isolated from the uterus of a maiden mare.</title>
        <authorList>
            <person name="Ruckert C."/>
            <person name="Albersmeier A."/>
            <person name="Winkler A."/>
            <person name="Tauch A."/>
        </authorList>
    </citation>
    <scope>NUCLEOTIDE SEQUENCE [LARGE SCALE GENOMIC DNA]</scope>
    <source>
        <strain evidence="2">DSM 45634</strain>
    </source>
</reference>
<sequence>MIPWKAKRSLMRGPRYVTTLEPIEREVLGNVASYLVETLIQRARSAPRDELADMMGMASGHKEAPADPALARLLPDFELPDDEEYDGDNSFLRCLHENDIISAKLTNLQVITEQIGADGSVAISLTPEEAGQFVAALNDVRLFVVSAQPGSRTDEQLAEESLGMPRDTFAEWLAFCQDSLLEALIGD</sequence>
<dbReference type="Proteomes" id="UP000035548">
    <property type="component" value="Chromosome"/>
</dbReference>
<evidence type="ECO:0000313" key="2">
    <source>
        <dbReference type="Proteomes" id="UP000035548"/>
    </source>
</evidence>
<evidence type="ECO:0000313" key="1">
    <source>
        <dbReference type="EMBL" id="AKK11754.1"/>
    </source>
</evidence>
<reference evidence="1 2" key="1">
    <citation type="journal article" date="2015" name="Genome Announc.">
        <title>Virulence Factor Genes Detected in the Complete Genome Sequence of Corynebacterium uterequi DSM 45634, Isolated from the Uterus of a Maiden Mare.</title>
        <authorList>
            <person name="Ruckert C."/>
            <person name="Kriete M."/>
            <person name="Jaenicke S."/>
            <person name="Winkler A."/>
            <person name="Tauch A."/>
        </authorList>
    </citation>
    <scope>NUCLEOTIDE SEQUENCE [LARGE SCALE GENOMIC DNA]</scope>
    <source>
        <strain evidence="1 2">DSM 45634</strain>
    </source>
</reference>
<keyword evidence="2" id="KW-1185">Reference proteome</keyword>
<proteinExistence type="predicted"/>
<dbReference type="AlphaFoldDB" id="A0A0G3HEN2"/>
<dbReference type="PATRIC" id="fig|1072256.5.peg.1754"/>
<organism evidence="1 2">
    <name type="scientific">Corynebacterium uterequi</name>
    <dbReference type="NCBI Taxonomy" id="1072256"/>
    <lineage>
        <taxon>Bacteria</taxon>
        <taxon>Bacillati</taxon>
        <taxon>Actinomycetota</taxon>
        <taxon>Actinomycetes</taxon>
        <taxon>Mycobacteriales</taxon>
        <taxon>Corynebacteriaceae</taxon>
        <taxon>Corynebacterium</taxon>
    </lineage>
</organism>